<evidence type="ECO:0000313" key="6">
    <source>
        <dbReference type="Proteomes" id="UP000076962"/>
    </source>
</evidence>
<dbReference type="EMBL" id="LUTY01002557">
    <property type="protein sequence ID" value="OAD20083.1"/>
    <property type="molecule type" value="Genomic_DNA"/>
</dbReference>
<evidence type="ECO:0000256" key="3">
    <source>
        <dbReference type="SAM" id="Phobius"/>
    </source>
</evidence>
<dbReference type="InterPro" id="IPR028082">
    <property type="entry name" value="Peripla_BP_I"/>
</dbReference>
<sequence length="110" mass="12250">MNDISMKSKYWIFFAVIILLFISLFFIWKSDDFLEKEPLYVAVSGPMTAANGKAMVQGIQLYLDQINQQGGIHGHPVKLLVFDDQNKPALAQKIALEIATQSDALAVIGH</sequence>
<proteinExistence type="inferred from homology"/>
<evidence type="ECO:0000259" key="4">
    <source>
        <dbReference type="Pfam" id="PF13458"/>
    </source>
</evidence>
<dbReference type="PANTHER" id="PTHR47151:SF2">
    <property type="entry name" value="AMINO ACID BINDING PROTEIN"/>
    <property type="match status" value="1"/>
</dbReference>
<dbReference type="PANTHER" id="PTHR47151">
    <property type="entry name" value="LEU/ILE/VAL-BINDING ABC TRANSPORTER SUBUNIT"/>
    <property type="match status" value="1"/>
</dbReference>
<name>A0A176RWE8_9GAMM</name>
<keyword evidence="3" id="KW-1133">Transmembrane helix</keyword>
<keyword evidence="3" id="KW-0472">Membrane</keyword>
<dbReference type="InterPro" id="IPR028081">
    <property type="entry name" value="Leu-bd"/>
</dbReference>
<accession>A0A176RWE8</accession>
<dbReference type="SUPFAM" id="SSF53822">
    <property type="entry name" value="Periplasmic binding protein-like I"/>
    <property type="match status" value="1"/>
</dbReference>
<reference evidence="5 6" key="1">
    <citation type="submission" date="2016-05" db="EMBL/GenBank/DDBJ databases">
        <title>Single-cell genome of chain-forming Candidatus Thiomargarita nelsonii and comparison to other large sulfur-oxidizing bacteria.</title>
        <authorList>
            <person name="Winkel M."/>
            <person name="Salman V."/>
            <person name="Woyke T."/>
            <person name="Schulz-Vogt H."/>
            <person name="Richter M."/>
            <person name="Flood B."/>
            <person name="Bailey J."/>
            <person name="Amann R."/>
            <person name="Mussmann M."/>
        </authorList>
    </citation>
    <scope>NUCLEOTIDE SEQUENCE [LARGE SCALE GENOMIC DNA]</scope>
    <source>
        <strain evidence="5 6">THI036</strain>
    </source>
</reference>
<evidence type="ECO:0000256" key="1">
    <source>
        <dbReference type="ARBA" id="ARBA00010062"/>
    </source>
</evidence>
<evidence type="ECO:0000313" key="5">
    <source>
        <dbReference type="EMBL" id="OAD20083.1"/>
    </source>
</evidence>
<feature type="domain" description="Leucine-binding protein" evidence="4">
    <location>
        <begin position="41"/>
        <end position="109"/>
    </location>
</feature>
<dbReference type="Pfam" id="PF13458">
    <property type="entry name" value="Peripla_BP_6"/>
    <property type="match status" value="1"/>
</dbReference>
<organism evidence="5 6">
    <name type="scientific">Candidatus Thiomargarita nelsonii</name>
    <dbReference type="NCBI Taxonomy" id="1003181"/>
    <lineage>
        <taxon>Bacteria</taxon>
        <taxon>Pseudomonadati</taxon>
        <taxon>Pseudomonadota</taxon>
        <taxon>Gammaproteobacteria</taxon>
        <taxon>Thiotrichales</taxon>
        <taxon>Thiotrichaceae</taxon>
        <taxon>Thiomargarita</taxon>
    </lineage>
</organism>
<keyword evidence="6" id="KW-1185">Reference proteome</keyword>
<dbReference type="AlphaFoldDB" id="A0A176RWE8"/>
<protein>
    <submittedName>
        <fullName evidence="5">Branched chain amino acid ABC transporter (Substrate-binding protein)</fullName>
    </submittedName>
</protein>
<dbReference type="Gene3D" id="3.40.50.2300">
    <property type="match status" value="1"/>
</dbReference>
<evidence type="ECO:0000256" key="2">
    <source>
        <dbReference type="ARBA" id="ARBA00022729"/>
    </source>
</evidence>
<comment type="caution">
    <text evidence="5">The sequence shown here is derived from an EMBL/GenBank/DDBJ whole genome shotgun (WGS) entry which is preliminary data.</text>
</comment>
<comment type="similarity">
    <text evidence="1">Belongs to the leucine-binding protein family.</text>
</comment>
<dbReference type="Proteomes" id="UP000076962">
    <property type="component" value="Unassembled WGS sequence"/>
</dbReference>
<feature type="transmembrane region" description="Helical" evidence="3">
    <location>
        <begin position="10"/>
        <end position="28"/>
    </location>
</feature>
<gene>
    <name evidence="5" type="ORF">THIOM_004234</name>
</gene>
<keyword evidence="3" id="KW-0812">Transmembrane</keyword>
<keyword evidence="2" id="KW-0732">Signal</keyword>